<dbReference type="Gene3D" id="3.90.20.20">
    <property type="match status" value="1"/>
</dbReference>
<reference evidence="8 9" key="1">
    <citation type="journal article" date="2015" name="Nature">
        <title>rRNA introns, odd ribosomes, and small enigmatic genomes across a large radiation of phyla.</title>
        <authorList>
            <person name="Brown C.T."/>
            <person name="Hug L.A."/>
            <person name="Thomas B.C."/>
            <person name="Sharon I."/>
            <person name="Castelle C.J."/>
            <person name="Singh A."/>
            <person name="Wilkins M.J."/>
            <person name="Williams K.H."/>
            <person name="Banfield J.F."/>
        </authorList>
    </citation>
    <scope>NUCLEOTIDE SEQUENCE [LARGE SCALE GENOMIC DNA]</scope>
</reference>
<comment type="caution">
    <text evidence="8">The sequence shown here is derived from an EMBL/GenBank/DDBJ whole genome shotgun (WGS) entry which is preliminary data.</text>
</comment>
<dbReference type="PANTHER" id="PTHR21237">
    <property type="entry name" value="GRPE PROTEIN"/>
    <property type="match status" value="1"/>
</dbReference>
<dbReference type="GO" id="GO:0042803">
    <property type="term" value="F:protein homodimerization activity"/>
    <property type="evidence" value="ECO:0007669"/>
    <property type="project" value="InterPro"/>
</dbReference>
<feature type="compositionally biased region" description="Basic and acidic residues" evidence="7">
    <location>
        <begin position="150"/>
        <end position="167"/>
    </location>
</feature>
<comment type="function">
    <text evidence="3 4">Participates actively in the response to hyperosmotic and heat shock by preventing the aggregation of stress-denatured proteins, in association with DnaK and GrpE. It is the nucleotide exchange factor for DnaK and may function as a thermosensor. Unfolded proteins bind initially to DnaJ; upon interaction with the DnaJ-bound protein, DnaK hydrolyzes its bound ATP, resulting in the formation of a stable complex. GrpE releases ADP from DnaK; ATP binding to DnaK triggers the release of the substrate protein, thus completing the reaction cycle. Several rounds of ATP-dependent interactions between DnaJ, DnaK and GrpE are required for fully efficient folding.</text>
</comment>
<evidence type="ECO:0000256" key="2">
    <source>
        <dbReference type="ARBA" id="ARBA00023186"/>
    </source>
</evidence>
<evidence type="ECO:0000256" key="3">
    <source>
        <dbReference type="HAMAP-Rule" id="MF_01151"/>
    </source>
</evidence>
<comment type="subunit">
    <text evidence="3">Homodimer.</text>
</comment>
<dbReference type="GO" id="GO:0051087">
    <property type="term" value="F:protein-folding chaperone binding"/>
    <property type="evidence" value="ECO:0007669"/>
    <property type="project" value="InterPro"/>
</dbReference>
<dbReference type="SUPFAM" id="SSF58014">
    <property type="entry name" value="Coiled-coil domain of nucleotide exchange factor GrpE"/>
    <property type="match status" value="1"/>
</dbReference>
<comment type="subcellular location">
    <subcellularLocation>
        <location evidence="3">Cytoplasm</location>
    </subcellularLocation>
</comment>
<dbReference type="PROSITE" id="PS01071">
    <property type="entry name" value="GRPE"/>
    <property type="match status" value="1"/>
</dbReference>
<dbReference type="InterPro" id="IPR000740">
    <property type="entry name" value="GrpE"/>
</dbReference>
<dbReference type="PRINTS" id="PR00773">
    <property type="entry name" value="GRPEPROTEIN"/>
</dbReference>
<evidence type="ECO:0000313" key="9">
    <source>
        <dbReference type="Proteomes" id="UP000034601"/>
    </source>
</evidence>
<name>A0A0G0WGM3_9BACT</name>
<dbReference type="InterPro" id="IPR009012">
    <property type="entry name" value="GrpE_head"/>
</dbReference>
<dbReference type="Proteomes" id="UP000034601">
    <property type="component" value="Unassembled WGS sequence"/>
</dbReference>
<comment type="similarity">
    <text evidence="1 3 5">Belongs to the GrpE family.</text>
</comment>
<dbReference type="GO" id="GO:0005737">
    <property type="term" value="C:cytoplasm"/>
    <property type="evidence" value="ECO:0007669"/>
    <property type="project" value="UniProtKB-SubCell"/>
</dbReference>
<keyword evidence="6" id="KW-0175">Coiled coil</keyword>
<dbReference type="PANTHER" id="PTHR21237:SF23">
    <property type="entry name" value="GRPE PROTEIN HOMOLOG, MITOCHONDRIAL"/>
    <property type="match status" value="1"/>
</dbReference>
<accession>A0A0G0WGM3</accession>
<keyword evidence="2 3" id="KW-0143">Chaperone</keyword>
<dbReference type="HAMAP" id="MF_01151">
    <property type="entry name" value="GrpE"/>
    <property type="match status" value="1"/>
</dbReference>
<dbReference type="EMBL" id="LCAB01000005">
    <property type="protein sequence ID" value="KKR83460.1"/>
    <property type="molecule type" value="Genomic_DNA"/>
</dbReference>
<protein>
    <recommendedName>
        <fullName evidence="3 4">Protein GrpE</fullName>
    </recommendedName>
    <alternativeName>
        <fullName evidence="3">HSP-70 cofactor</fullName>
    </alternativeName>
</protein>
<organism evidence="8 9">
    <name type="scientific">Candidatus Daviesbacteria bacterium GW2011_GWA2_40_9</name>
    <dbReference type="NCBI Taxonomy" id="1618424"/>
    <lineage>
        <taxon>Bacteria</taxon>
        <taxon>Candidatus Daviesiibacteriota</taxon>
    </lineage>
</organism>
<dbReference type="GO" id="GO:0000774">
    <property type="term" value="F:adenyl-nucleotide exchange factor activity"/>
    <property type="evidence" value="ECO:0007669"/>
    <property type="project" value="InterPro"/>
</dbReference>
<keyword evidence="3" id="KW-0963">Cytoplasm</keyword>
<dbReference type="AlphaFoldDB" id="A0A0G0WGM3"/>
<dbReference type="Gene3D" id="2.30.22.10">
    <property type="entry name" value="Head domain of nucleotide exchange factor GrpE"/>
    <property type="match status" value="1"/>
</dbReference>
<keyword evidence="3 4" id="KW-0346">Stress response</keyword>
<dbReference type="CDD" id="cd00446">
    <property type="entry name" value="GrpE"/>
    <property type="match status" value="1"/>
</dbReference>
<evidence type="ECO:0000256" key="6">
    <source>
        <dbReference type="SAM" id="Coils"/>
    </source>
</evidence>
<feature type="coiled-coil region" evidence="6">
    <location>
        <begin position="7"/>
        <end position="38"/>
    </location>
</feature>
<evidence type="ECO:0000256" key="7">
    <source>
        <dbReference type="SAM" id="MobiDB-lite"/>
    </source>
</evidence>
<dbReference type="InterPro" id="IPR013805">
    <property type="entry name" value="GrpE_CC"/>
</dbReference>
<gene>
    <name evidence="3" type="primary">grpE</name>
    <name evidence="8" type="ORF">UU29_C0005G0041</name>
</gene>
<proteinExistence type="inferred from homology"/>
<dbReference type="SUPFAM" id="SSF51064">
    <property type="entry name" value="Head domain of nucleotide exchange factor GrpE"/>
    <property type="match status" value="1"/>
</dbReference>
<dbReference type="GO" id="GO:0006457">
    <property type="term" value="P:protein folding"/>
    <property type="evidence" value="ECO:0007669"/>
    <property type="project" value="InterPro"/>
</dbReference>
<evidence type="ECO:0000256" key="4">
    <source>
        <dbReference type="RuleBase" id="RU000639"/>
    </source>
</evidence>
<evidence type="ECO:0000256" key="1">
    <source>
        <dbReference type="ARBA" id="ARBA00009054"/>
    </source>
</evidence>
<feature type="region of interest" description="Disordered" evidence="7">
    <location>
        <begin position="148"/>
        <end position="167"/>
    </location>
</feature>
<dbReference type="Pfam" id="PF01025">
    <property type="entry name" value="GrpE"/>
    <property type="match status" value="1"/>
</dbReference>
<sequence>MSKKNQFKELEDKLSSAQEQLKRAVADYRNLEKRIQEDGLMIAQYSKSQLVNKILPALDSLDQAVAGAAESEAESGWLKGVMMAIKQLRQALVEEGLVEIDTSGQFNPSLHEAVDVRTGENDKILEVVLRGYILNGKVLRPAKVVVGKSQPEKMSEEATKEIETEEV</sequence>
<dbReference type="GO" id="GO:0051082">
    <property type="term" value="F:unfolded protein binding"/>
    <property type="evidence" value="ECO:0007669"/>
    <property type="project" value="TreeGrafter"/>
</dbReference>
<evidence type="ECO:0000256" key="5">
    <source>
        <dbReference type="RuleBase" id="RU004478"/>
    </source>
</evidence>
<evidence type="ECO:0000313" key="8">
    <source>
        <dbReference type="EMBL" id="KKR83460.1"/>
    </source>
</evidence>